<dbReference type="Gene3D" id="3.40.50.12500">
    <property type="match status" value="1"/>
</dbReference>
<reference evidence="1" key="1">
    <citation type="submission" date="2018-05" db="EMBL/GenBank/DDBJ databases">
        <authorList>
            <person name="Lanie J.A."/>
            <person name="Ng W.-L."/>
            <person name="Kazmierczak K.M."/>
            <person name="Andrzejewski T.M."/>
            <person name="Davidsen T.M."/>
            <person name="Wayne K.J."/>
            <person name="Tettelin H."/>
            <person name="Glass J.I."/>
            <person name="Rusch D."/>
            <person name="Podicherti R."/>
            <person name="Tsui H.-C.T."/>
            <person name="Winkler M.E."/>
        </authorList>
    </citation>
    <scope>NUCLEOTIDE SEQUENCE</scope>
</reference>
<feature type="non-terminal residue" evidence="1">
    <location>
        <position position="1"/>
    </location>
</feature>
<name>A0A382XCJ3_9ZZZZ</name>
<sequence length="86" mass="9436">EMLVLARKAIEQDGADALIGDGDIECIQYLREKLCVPVISPVQASVMMAESLVRLGLAQSKRAYPTPSNLDDIKNIRARYEQASST</sequence>
<accession>A0A382XCJ3</accession>
<evidence type="ECO:0000313" key="1">
    <source>
        <dbReference type="EMBL" id="SVD68907.1"/>
    </source>
</evidence>
<gene>
    <name evidence="1" type="ORF">METZ01_LOCUS421761</name>
</gene>
<dbReference type="InterPro" id="IPR053714">
    <property type="entry name" value="Iso_Racemase_Enz_sf"/>
</dbReference>
<organism evidence="1">
    <name type="scientific">marine metagenome</name>
    <dbReference type="NCBI Taxonomy" id="408172"/>
    <lineage>
        <taxon>unclassified sequences</taxon>
        <taxon>metagenomes</taxon>
        <taxon>ecological metagenomes</taxon>
    </lineage>
</organism>
<proteinExistence type="predicted"/>
<protein>
    <submittedName>
        <fullName evidence="1">Uncharacterized protein</fullName>
    </submittedName>
</protein>
<dbReference type="AlphaFoldDB" id="A0A382XCJ3"/>
<dbReference type="EMBL" id="UINC01166771">
    <property type="protein sequence ID" value="SVD68907.1"/>
    <property type="molecule type" value="Genomic_DNA"/>
</dbReference>